<dbReference type="InterPro" id="IPR008279">
    <property type="entry name" value="PEP-util_enz_mobile_dom"/>
</dbReference>
<feature type="domain" description="Pyruvate phosphate dikinase AMP/ATP-binding" evidence="2">
    <location>
        <begin position="46"/>
        <end position="155"/>
    </location>
</feature>
<proteinExistence type="predicted"/>
<feature type="domain" description="Pyruvate phosphate dikinase AMP/ATP-binding" evidence="2">
    <location>
        <begin position="175"/>
        <end position="222"/>
    </location>
</feature>
<reference evidence="3 4" key="1">
    <citation type="submission" date="2017-09" db="EMBL/GenBank/DDBJ databases">
        <title>Depth-based differentiation of microbial function through sediment-hosted aquifers and enrichment of novel symbionts in the deep terrestrial subsurface.</title>
        <authorList>
            <person name="Probst A.J."/>
            <person name="Ladd B."/>
            <person name="Jarett J.K."/>
            <person name="Geller-Mcgrath D.E."/>
            <person name="Sieber C.M."/>
            <person name="Emerson J.B."/>
            <person name="Anantharaman K."/>
            <person name="Thomas B.C."/>
            <person name="Malmstrom R."/>
            <person name="Stieglmeier M."/>
            <person name="Klingl A."/>
            <person name="Woyke T."/>
            <person name="Ryan C.M."/>
            <person name="Banfield J.F."/>
        </authorList>
    </citation>
    <scope>NUCLEOTIDE SEQUENCE [LARGE SCALE GENOMIC DNA]</scope>
    <source>
        <strain evidence="3">CG10_big_fil_rev_8_21_14_0_10_50_16</strain>
    </source>
</reference>
<dbReference type="Gene3D" id="3.30.1490.20">
    <property type="entry name" value="ATP-grasp fold, A domain"/>
    <property type="match status" value="1"/>
</dbReference>
<dbReference type="InterPro" id="IPR051549">
    <property type="entry name" value="PEP_Utilizing_Enz"/>
</dbReference>
<name>A0A2H0RM91_9BACT</name>
<comment type="caution">
    <text evidence="3">The sequence shown here is derived from an EMBL/GenBank/DDBJ whole genome shotgun (WGS) entry which is preliminary data.</text>
</comment>
<organism evidence="3 4">
    <name type="scientific">Candidatus Uhrbacteria bacterium CG10_big_fil_rev_8_21_14_0_10_50_16</name>
    <dbReference type="NCBI Taxonomy" id="1975039"/>
    <lineage>
        <taxon>Bacteria</taxon>
        <taxon>Candidatus Uhriibacteriota</taxon>
    </lineage>
</organism>
<gene>
    <name evidence="3" type="ORF">COV06_02190</name>
</gene>
<protein>
    <recommendedName>
        <fullName evidence="5">Phosphoenolpyruvate synthase</fullName>
    </recommendedName>
</protein>
<evidence type="ECO:0008006" key="5">
    <source>
        <dbReference type="Google" id="ProtNLM"/>
    </source>
</evidence>
<dbReference type="Proteomes" id="UP000230084">
    <property type="component" value="Unassembled WGS sequence"/>
</dbReference>
<dbReference type="AlphaFoldDB" id="A0A2H0RM91"/>
<dbReference type="PANTHER" id="PTHR43615">
    <property type="entry name" value="PHOSPHOENOLPYRUVATE SYNTHASE-RELATED"/>
    <property type="match status" value="1"/>
</dbReference>
<evidence type="ECO:0000313" key="3">
    <source>
        <dbReference type="EMBL" id="PIR47671.1"/>
    </source>
</evidence>
<dbReference type="Gene3D" id="3.50.30.10">
    <property type="entry name" value="Phosphohistidine domain"/>
    <property type="match status" value="1"/>
</dbReference>
<dbReference type="PROSITE" id="PS51257">
    <property type="entry name" value="PROKAR_LIPOPROTEIN"/>
    <property type="match status" value="1"/>
</dbReference>
<dbReference type="SUPFAM" id="SSF56059">
    <property type="entry name" value="Glutathione synthetase ATP-binding domain-like"/>
    <property type="match status" value="1"/>
</dbReference>
<accession>A0A2H0RM91</accession>
<dbReference type="InterPro" id="IPR002192">
    <property type="entry name" value="PPDK_AMP/ATP-bd"/>
</dbReference>
<dbReference type="PANTHER" id="PTHR43615:SF1">
    <property type="entry name" value="PPDK_N DOMAIN-CONTAINING PROTEIN"/>
    <property type="match status" value="1"/>
</dbReference>
<dbReference type="Pfam" id="PF00391">
    <property type="entry name" value="PEP-utilizers"/>
    <property type="match status" value="1"/>
</dbReference>
<sequence length="595" mass="66617">MPPRMNTKQFGGKTTTLVQLQDAGFCVPPFVAFSCQEIQRLSVEIMARRVVDQLPGVHYAVRSSALTEDTAQSSQAGQFLTRLDVSVNHLAVVIQEVLEDARKQLASMDQFSLLVMEFIEPDLAGVVFTRHPIEGREMIVEWTRGRGDAVVSGTKHVERSLCYRSHVDQQMAFPEMQTLLQQAIKIEQRLGKPQDIEWLIKDHQVFFVQSRPITTLAEDQTRASVFLDQTLPKTPFYFEKTEVCEVAPTPSDETFALLQSLYAEGGPVQHAYTDLGINFTDTQFLCRIGGQLYVDREKELHSLLPAYSYLSTNTYTPKPVTFKGIMRTWKNQRKLAGLRFNVSDLYNQIRDRLAEPGEDLFADYELIFLLNLAAEQMMQQLRRALPEDVSVAGALGMETTVPVMPRLIPPVGCVGNGLDLQDTSAFREVSFGLPTEQLLPGVSEDDVAHAQETSRLREYGRWLVVWHLSKQRRQQVMQEVFDVALPRVLTDRPMVRQQEALGVSAGQATGVLVTEETIDTMEGDKILFVEALTPQLVAYADRVKGIISDTGGTLSHFAILAREMGLPVIVHVAKQTLTFGSIVSINGSTGEIRKE</sequence>
<evidence type="ECO:0000313" key="4">
    <source>
        <dbReference type="Proteomes" id="UP000230084"/>
    </source>
</evidence>
<dbReference type="EMBL" id="PCYM01000003">
    <property type="protein sequence ID" value="PIR47671.1"/>
    <property type="molecule type" value="Genomic_DNA"/>
</dbReference>
<feature type="domain" description="PEP-utilising enzyme mobile" evidence="1">
    <location>
        <begin position="523"/>
        <end position="590"/>
    </location>
</feature>
<dbReference type="SUPFAM" id="SSF52009">
    <property type="entry name" value="Phosphohistidine domain"/>
    <property type="match status" value="1"/>
</dbReference>
<dbReference type="InterPro" id="IPR013815">
    <property type="entry name" value="ATP_grasp_subdomain_1"/>
</dbReference>
<dbReference type="GO" id="GO:0005524">
    <property type="term" value="F:ATP binding"/>
    <property type="evidence" value="ECO:0007669"/>
    <property type="project" value="InterPro"/>
</dbReference>
<dbReference type="Gene3D" id="3.30.470.20">
    <property type="entry name" value="ATP-grasp fold, B domain"/>
    <property type="match status" value="2"/>
</dbReference>
<dbReference type="Pfam" id="PF01326">
    <property type="entry name" value="PPDK_N"/>
    <property type="match status" value="2"/>
</dbReference>
<dbReference type="InterPro" id="IPR036637">
    <property type="entry name" value="Phosphohistidine_dom_sf"/>
</dbReference>
<evidence type="ECO:0000259" key="1">
    <source>
        <dbReference type="Pfam" id="PF00391"/>
    </source>
</evidence>
<dbReference type="GO" id="GO:0016301">
    <property type="term" value="F:kinase activity"/>
    <property type="evidence" value="ECO:0007669"/>
    <property type="project" value="InterPro"/>
</dbReference>
<evidence type="ECO:0000259" key="2">
    <source>
        <dbReference type="Pfam" id="PF01326"/>
    </source>
</evidence>